<evidence type="ECO:0000259" key="3">
    <source>
        <dbReference type="Pfam" id="PF02525"/>
    </source>
</evidence>
<dbReference type="Pfam" id="PF02525">
    <property type="entry name" value="Flavodoxin_2"/>
    <property type="match status" value="1"/>
</dbReference>
<sequence>MNVLIVHAHPESKSFTAALKDTAQQVFEKKGHNVEISDLYAMNFNPIASQNDFSDLNQPEYLNYALEQRHAFKQNTLAPDIQIEIEKVKRADLLIFSFPLYWTSVPAILKGWIDRVFVSGLFYGGKRFYNHGGMAGKKAMLCFTLGGRDYMFGKNAIHGSISEYLSPIQRGTLAYAGFEVLPPFIAYHVPYISNEDRQNILINFEAYLHDLDNLESLTFPLIENFDEKMRPLP</sequence>
<dbReference type="PATRIC" id="fig|52133.18.peg.2280"/>
<evidence type="ECO:0000256" key="2">
    <source>
        <dbReference type="ARBA" id="ARBA00023002"/>
    </source>
</evidence>
<evidence type="ECO:0000256" key="1">
    <source>
        <dbReference type="ARBA" id="ARBA00006252"/>
    </source>
</evidence>
<organism evidence="4 5">
    <name type="scientific">Acinetobacter venetianus</name>
    <dbReference type="NCBI Taxonomy" id="52133"/>
    <lineage>
        <taxon>Bacteria</taxon>
        <taxon>Pseudomonadati</taxon>
        <taxon>Pseudomonadota</taxon>
        <taxon>Gammaproteobacteria</taxon>
        <taxon>Moraxellales</taxon>
        <taxon>Moraxellaceae</taxon>
        <taxon>Acinetobacter</taxon>
    </lineage>
</organism>
<dbReference type="Proteomes" id="UP000075680">
    <property type="component" value="Unassembled WGS sequence"/>
</dbReference>
<dbReference type="FunFam" id="3.40.50.360:FF:000054">
    <property type="entry name" value="NAD(P)H dehydrogenase, quinone 1"/>
    <property type="match status" value="1"/>
</dbReference>
<accession>A0A150HMS5</accession>
<dbReference type="SUPFAM" id="SSF52218">
    <property type="entry name" value="Flavoproteins"/>
    <property type="match status" value="1"/>
</dbReference>
<feature type="domain" description="Flavodoxin-like fold" evidence="3">
    <location>
        <begin position="1"/>
        <end position="200"/>
    </location>
</feature>
<keyword evidence="2 4" id="KW-0560">Oxidoreductase</keyword>
<dbReference type="PANTHER" id="PTHR10204:SF34">
    <property type="entry name" value="NAD(P)H DEHYDROGENASE [QUINONE] 1 ISOFORM 1"/>
    <property type="match status" value="1"/>
</dbReference>
<comment type="caution">
    <text evidence="4">The sequence shown here is derived from an EMBL/GenBank/DDBJ whole genome shotgun (WGS) entry which is preliminary data.</text>
</comment>
<dbReference type="InterPro" id="IPR029039">
    <property type="entry name" value="Flavoprotein-like_sf"/>
</dbReference>
<dbReference type="EMBL" id="JRUE01000192">
    <property type="protein sequence ID" value="KXZ67316.1"/>
    <property type="molecule type" value="Genomic_DNA"/>
</dbReference>
<dbReference type="InterPro" id="IPR051545">
    <property type="entry name" value="NAD(P)H_dehydrogenase_qn"/>
</dbReference>
<gene>
    <name evidence="4" type="primary">kefF_2</name>
    <name evidence="4" type="ORF">AVENLUH5627_02201</name>
</gene>
<dbReference type="EC" id="1.6.5.2" evidence="4"/>
<dbReference type="Gene3D" id="3.40.50.360">
    <property type="match status" value="1"/>
</dbReference>
<name>A0A150HMS5_9GAMM</name>
<reference evidence="4 5" key="1">
    <citation type="journal article" date="2016" name="Sci. Rep.">
        <title>Genomic and phenotypic characterization of the species Acinetobacter venetianus.</title>
        <authorList>
            <person name="Fondi M."/>
            <person name="Maida I."/>
            <person name="Perrin E."/>
            <person name="Orlandini V."/>
            <person name="La Torre L."/>
            <person name="Bosi E."/>
            <person name="Negroni A."/>
            <person name="Zanaroli G."/>
            <person name="Fava F."/>
            <person name="Decorosi F."/>
            <person name="Giovannetti L."/>
            <person name="Viti C."/>
            <person name="Vaneechoutte M."/>
            <person name="Dijkshoorn L."/>
            <person name="Fani R."/>
        </authorList>
    </citation>
    <scope>NUCLEOTIDE SEQUENCE [LARGE SCALE GENOMIC DNA]</scope>
    <source>
        <strain evidence="4 5">LUH5627</strain>
    </source>
</reference>
<dbReference type="PANTHER" id="PTHR10204">
    <property type="entry name" value="NAD P H OXIDOREDUCTASE-RELATED"/>
    <property type="match status" value="1"/>
</dbReference>
<dbReference type="AlphaFoldDB" id="A0A150HMS5"/>
<protein>
    <submittedName>
        <fullName evidence="4">Glutathione-regulated potassium-efflux system ancillary protein KefF</fullName>
        <ecNumber evidence="4">1.6.5.2</ecNumber>
    </submittedName>
</protein>
<dbReference type="GO" id="GO:0005829">
    <property type="term" value="C:cytosol"/>
    <property type="evidence" value="ECO:0007669"/>
    <property type="project" value="TreeGrafter"/>
</dbReference>
<evidence type="ECO:0000313" key="4">
    <source>
        <dbReference type="EMBL" id="KXZ67316.1"/>
    </source>
</evidence>
<dbReference type="RefSeq" id="WP_061519065.1">
    <property type="nucleotide sequence ID" value="NZ_JRUE01000192.1"/>
</dbReference>
<dbReference type="GO" id="GO:0003955">
    <property type="term" value="F:NAD(P)H dehydrogenase (quinone) activity"/>
    <property type="evidence" value="ECO:0007669"/>
    <property type="project" value="UniProtKB-EC"/>
</dbReference>
<evidence type="ECO:0000313" key="5">
    <source>
        <dbReference type="Proteomes" id="UP000075680"/>
    </source>
</evidence>
<comment type="similarity">
    <text evidence="1">Belongs to the NAD(P)H dehydrogenase (quinone) family.</text>
</comment>
<dbReference type="InterPro" id="IPR003680">
    <property type="entry name" value="Flavodoxin_fold"/>
</dbReference>
<proteinExistence type="inferred from homology"/>